<feature type="compositionally biased region" description="Polar residues" evidence="1">
    <location>
        <begin position="141"/>
        <end position="154"/>
    </location>
</feature>
<comment type="caution">
    <text evidence="2">The sequence shown here is derived from an EMBL/GenBank/DDBJ whole genome shotgun (WGS) entry which is preliminary data.</text>
</comment>
<sequence length="164" mass="17715">MTTTDDQGTRSPSTLSDDPNTTEEVPEQTTDTDQPDQAEVDEQNDSPDQSKTGKEAAKYRRQLRETETERDQLAESLTAARKQIVESMTGLAKPSALWAAGTEVNDLLDDDGLVDPGKVAEAVEHASATLGLVRTPRPDKSQGSSDLGRTTSEQFAAAFSMSDR</sequence>
<dbReference type="RefSeq" id="WP_370037263.1">
    <property type="nucleotide sequence ID" value="NZ_JBGBYS010000029.1"/>
</dbReference>
<protein>
    <recommendedName>
        <fullName evidence="4">Scaffolding protein</fullName>
    </recommendedName>
</protein>
<evidence type="ECO:0000313" key="3">
    <source>
        <dbReference type="Proteomes" id="UP001565435"/>
    </source>
</evidence>
<feature type="region of interest" description="Disordered" evidence="1">
    <location>
        <begin position="129"/>
        <end position="164"/>
    </location>
</feature>
<proteinExistence type="predicted"/>
<dbReference type="Proteomes" id="UP001565435">
    <property type="component" value="Unassembled WGS sequence"/>
</dbReference>
<evidence type="ECO:0000313" key="2">
    <source>
        <dbReference type="EMBL" id="MEY9260420.1"/>
    </source>
</evidence>
<gene>
    <name evidence="2" type="ORF">ABH903_003467</name>
</gene>
<feature type="region of interest" description="Disordered" evidence="1">
    <location>
        <begin position="1"/>
        <end position="73"/>
    </location>
</feature>
<feature type="compositionally biased region" description="Polar residues" evidence="1">
    <location>
        <begin position="1"/>
        <end position="19"/>
    </location>
</feature>
<evidence type="ECO:0000256" key="1">
    <source>
        <dbReference type="SAM" id="MobiDB-lite"/>
    </source>
</evidence>
<accession>A0ABV4EPF1</accession>
<keyword evidence="3" id="KW-1185">Reference proteome</keyword>
<name>A0ABV4EPF1_BREEP</name>
<reference evidence="2 3" key="1">
    <citation type="submission" date="2024-07" db="EMBL/GenBank/DDBJ databases">
        <title>Mealworm larvae gut microbial communities from Newark, Delaware, USA.</title>
        <authorList>
            <person name="Blenner M."/>
        </authorList>
    </citation>
    <scope>NUCLEOTIDE SEQUENCE [LARGE SCALE GENOMIC DNA]</scope>
    <source>
        <strain evidence="2 3">UD i117</strain>
    </source>
</reference>
<dbReference type="EMBL" id="JBGBYS010000029">
    <property type="protein sequence ID" value="MEY9260420.1"/>
    <property type="molecule type" value="Genomic_DNA"/>
</dbReference>
<organism evidence="2 3">
    <name type="scientific">Brevibacterium epidermidis</name>
    <dbReference type="NCBI Taxonomy" id="1698"/>
    <lineage>
        <taxon>Bacteria</taxon>
        <taxon>Bacillati</taxon>
        <taxon>Actinomycetota</taxon>
        <taxon>Actinomycetes</taxon>
        <taxon>Micrococcales</taxon>
        <taxon>Brevibacteriaceae</taxon>
        <taxon>Brevibacterium</taxon>
    </lineage>
</organism>
<feature type="compositionally biased region" description="Acidic residues" evidence="1">
    <location>
        <begin position="33"/>
        <end position="45"/>
    </location>
</feature>
<feature type="compositionally biased region" description="Basic and acidic residues" evidence="1">
    <location>
        <begin position="51"/>
        <end position="73"/>
    </location>
</feature>
<evidence type="ECO:0008006" key="4">
    <source>
        <dbReference type="Google" id="ProtNLM"/>
    </source>
</evidence>